<evidence type="ECO:0000256" key="3">
    <source>
        <dbReference type="ARBA" id="ARBA00022692"/>
    </source>
</evidence>
<dbReference type="GO" id="GO:0042910">
    <property type="term" value="F:xenobiotic transmembrane transporter activity"/>
    <property type="evidence" value="ECO:0007669"/>
    <property type="project" value="InterPro"/>
</dbReference>
<comment type="similarity">
    <text evidence="2 6">Belongs to the multi antimicrobial extrusion (MATE) (TC 2.A.66.1) family.</text>
</comment>
<name>A0AAF0TC91_SOLVR</name>
<dbReference type="Proteomes" id="UP001234989">
    <property type="component" value="Chromosome 1"/>
</dbReference>
<accession>A0AAF0TC91</accession>
<reference evidence="7" key="1">
    <citation type="submission" date="2023-08" db="EMBL/GenBank/DDBJ databases">
        <title>A de novo genome assembly of Solanum verrucosum Schlechtendal, a Mexican diploid species geographically isolated from the other diploid A-genome species in potato relatives.</title>
        <authorList>
            <person name="Hosaka K."/>
        </authorList>
    </citation>
    <scope>NUCLEOTIDE SEQUENCE</scope>
    <source>
        <tissue evidence="7">Young leaves</tissue>
    </source>
</reference>
<feature type="transmembrane region" description="Helical" evidence="6">
    <location>
        <begin position="345"/>
        <end position="369"/>
    </location>
</feature>
<organism evidence="7 8">
    <name type="scientific">Solanum verrucosum</name>
    <dbReference type="NCBI Taxonomy" id="315347"/>
    <lineage>
        <taxon>Eukaryota</taxon>
        <taxon>Viridiplantae</taxon>
        <taxon>Streptophyta</taxon>
        <taxon>Embryophyta</taxon>
        <taxon>Tracheophyta</taxon>
        <taxon>Spermatophyta</taxon>
        <taxon>Magnoliopsida</taxon>
        <taxon>eudicotyledons</taxon>
        <taxon>Gunneridae</taxon>
        <taxon>Pentapetalae</taxon>
        <taxon>asterids</taxon>
        <taxon>lamiids</taxon>
        <taxon>Solanales</taxon>
        <taxon>Solanaceae</taxon>
        <taxon>Solanoideae</taxon>
        <taxon>Solaneae</taxon>
        <taxon>Solanum</taxon>
    </lineage>
</organism>
<keyword evidence="4 6" id="KW-1133">Transmembrane helix</keyword>
<dbReference type="GO" id="GO:0016020">
    <property type="term" value="C:membrane"/>
    <property type="evidence" value="ECO:0007669"/>
    <property type="project" value="UniProtKB-SubCell"/>
</dbReference>
<feature type="transmembrane region" description="Helical" evidence="6">
    <location>
        <begin position="495"/>
        <end position="514"/>
    </location>
</feature>
<evidence type="ECO:0000256" key="2">
    <source>
        <dbReference type="ARBA" id="ARBA00010199"/>
    </source>
</evidence>
<feature type="transmembrane region" description="Helical" evidence="6">
    <location>
        <begin position="427"/>
        <end position="454"/>
    </location>
</feature>
<evidence type="ECO:0000256" key="1">
    <source>
        <dbReference type="ARBA" id="ARBA00004141"/>
    </source>
</evidence>
<keyword evidence="3 6" id="KW-0812">Transmembrane</keyword>
<comment type="subcellular location">
    <subcellularLocation>
        <location evidence="1">Membrane</location>
        <topology evidence="1">Multi-pass membrane protein</topology>
    </subcellularLocation>
</comment>
<feature type="transmembrane region" description="Helical" evidence="6">
    <location>
        <begin position="466"/>
        <end position="483"/>
    </location>
</feature>
<keyword evidence="5 6" id="KW-0472">Membrane</keyword>
<evidence type="ECO:0000313" key="8">
    <source>
        <dbReference type="Proteomes" id="UP001234989"/>
    </source>
</evidence>
<evidence type="ECO:0000256" key="6">
    <source>
        <dbReference type="RuleBase" id="RU004914"/>
    </source>
</evidence>
<dbReference type="InterPro" id="IPR044644">
    <property type="entry name" value="DinF-like"/>
</dbReference>
<dbReference type="InterPro" id="IPR002528">
    <property type="entry name" value="MATE_fam"/>
</dbReference>
<dbReference type="EMBL" id="CP133612">
    <property type="protein sequence ID" value="WMV13134.1"/>
    <property type="molecule type" value="Genomic_DNA"/>
</dbReference>
<dbReference type="CDD" id="cd13136">
    <property type="entry name" value="MATE_DinF_like"/>
    <property type="match status" value="1"/>
</dbReference>
<dbReference type="Pfam" id="PF01554">
    <property type="entry name" value="MatE"/>
    <property type="match status" value="1"/>
</dbReference>
<gene>
    <name evidence="7" type="ORF">MTR67_006519</name>
</gene>
<dbReference type="GO" id="GO:0015297">
    <property type="term" value="F:antiporter activity"/>
    <property type="evidence" value="ECO:0007669"/>
    <property type="project" value="InterPro"/>
</dbReference>
<feature type="non-terminal residue" evidence="7">
    <location>
        <position position="1"/>
    </location>
</feature>
<comment type="caution">
    <text evidence="6">Lacks conserved residue(s) required for the propagation of feature annotation.</text>
</comment>
<dbReference type="AlphaFoldDB" id="A0AAF0TC91"/>
<evidence type="ECO:0000256" key="4">
    <source>
        <dbReference type="ARBA" id="ARBA00022989"/>
    </source>
</evidence>
<sequence length="566" mass="61495">TDSSSQTMNLQTLIYKSHIPNQIPKMNLNFSSTRLQNCQVTPLNRICKHRKQIITACLKQKIPVKLENLNPDSCISDEQQVKAVTLGEEIPVVNSNGKEEFSGNESIWDQMVEIVKFSGPTVGLWLCGPLMSLIDTAVVGQGSSIELAALGRDLTDLAISGCPGTVFCDNTSYVFMFLSIATSNLVATALAKQDKDGVQHQISILLFIGLACGVVMLIFTRLFGTWGITAFTGAHNTEITNAANTYVQIRGLAWPAMLVGWVAQSASLGIKDSWGPLKALAVATAINGIGDIVLCRFFNYGIAGAAWATMVSQVVAAYMMIAALSKNGYNGFALSVPSLDELLQIFMLAAPVFLTMMSKVAFYSLLVYYATSMGTHTAAAHQVTRQLYCIFTVCIEPLSQTAQSFMPELLHGVNRNLLKARMLLKSLLIIGALNGLIMGTAGVLMSLFFSKIFSTDPLVIQEMHNVLLPLFLALLVAPSVLCLEGTLLAGRDLKFLSISMTSIFGLASLLVLLFSSKGFGLSGCWFALVAFQWTRFLVALRRLTMVDGMLYLEGSVHDEFQKLKVS</sequence>
<feature type="transmembrane region" description="Helical" evidence="6">
    <location>
        <begin position="305"/>
        <end position="325"/>
    </location>
</feature>
<dbReference type="PANTHER" id="PTHR42893">
    <property type="entry name" value="PROTEIN DETOXIFICATION 44, CHLOROPLASTIC-RELATED"/>
    <property type="match status" value="1"/>
</dbReference>
<dbReference type="PANTHER" id="PTHR42893:SF9">
    <property type="entry name" value="PROTEIN DETOXIFICATION 46, CHLOROPLASTIC"/>
    <property type="match status" value="1"/>
</dbReference>
<evidence type="ECO:0000313" key="7">
    <source>
        <dbReference type="EMBL" id="WMV13134.1"/>
    </source>
</evidence>
<evidence type="ECO:0000256" key="5">
    <source>
        <dbReference type="ARBA" id="ARBA00023136"/>
    </source>
</evidence>
<feature type="transmembrane region" description="Helical" evidence="6">
    <location>
        <begin position="203"/>
        <end position="223"/>
    </location>
</feature>
<protein>
    <recommendedName>
        <fullName evidence="6">Protein DETOXIFICATION</fullName>
    </recommendedName>
    <alternativeName>
        <fullName evidence="6">Multidrug and toxic compound extrusion protein</fullName>
    </alternativeName>
</protein>
<proteinExistence type="inferred from homology"/>
<keyword evidence="8" id="KW-1185">Reference proteome</keyword>
<feature type="transmembrane region" description="Helical" evidence="6">
    <location>
        <begin position="172"/>
        <end position="191"/>
    </location>
</feature>
<feature type="transmembrane region" description="Helical" evidence="6">
    <location>
        <begin position="520"/>
        <end position="540"/>
    </location>
</feature>